<dbReference type="PROSITE" id="PS01033">
    <property type="entry name" value="GLOBIN"/>
    <property type="match status" value="1"/>
</dbReference>
<dbReference type="InterPro" id="IPR009050">
    <property type="entry name" value="Globin-like_sf"/>
</dbReference>
<dbReference type="SUPFAM" id="SSF46458">
    <property type="entry name" value="Globin-like"/>
    <property type="match status" value="1"/>
</dbReference>
<name>A0A657LPM2_9HYPH</name>
<keyword evidence="1" id="KW-0479">Metal-binding</keyword>
<dbReference type="GO" id="GO:0071500">
    <property type="term" value="P:cellular response to nitrosative stress"/>
    <property type="evidence" value="ECO:0007669"/>
    <property type="project" value="TreeGrafter"/>
</dbReference>
<keyword evidence="1" id="KW-0349">Heme</keyword>
<keyword evidence="3" id="KW-0675">Receptor</keyword>
<evidence type="ECO:0000313" key="3">
    <source>
        <dbReference type="EMBL" id="OJF94423.1"/>
    </source>
</evidence>
<dbReference type="GO" id="GO:0020037">
    <property type="term" value="F:heme binding"/>
    <property type="evidence" value="ECO:0007669"/>
    <property type="project" value="InterPro"/>
</dbReference>
<comment type="caution">
    <text evidence="3">The sequence shown here is derived from an EMBL/GenBank/DDBJ whole genome shotgun (WGS) entry which is preliminary data.</text>
</comment>
<feature type="domain" description="Globin" evidence="2">
    <location>
        <begin position="1"/>
        <end position="135"/>
    </location>
</feature>
<reference evidence="3 4" key="1">
    <citation type="submission" date="2016-02" db="EMBL/GenBank/DDBJ databases">
        <title>Genome sequencing of a beta-galactosidase producing bacteria Rhizobium sp. 59.</title>
        <authorList>
            <person name="Wang D."/>
            <person name="Kot W."/>
            <person name="Qin Y."/>
            <person name="Hansen L."/>
            <person name="Naqvi K."/>
            <person name="Rensing C."/>
        </authorList>
    </citation>
    <scope>NUCLEOTIDE SEQUENCE [LARGE SCALE GENOMIC DNA]</scope>
    <source>
        <strain evidence="3 4">59</strain>
    </source>
</reference>
<dbReference type="GO" id="GO:0019825">
    <property type="term" value="F:oxygen binding"/>
    <property type="evidence" value="ECO:0007669"/>
    <property type="project" value="InterPro"/>
</dbReference>
<gene>
    <name evidence="3" type="ORF">AX760_20080</name>
</gene>
<dbReference type="GO" id="GO:0071949">
    <property type="term" value="F:FAD binding"/>
    <property type="evidence" value="ECO:0007669"/>
    <property type="project" value="TreeGrafter"/>
</dbReference>
<evidence type="ECO:0000313" key="4">
    <source>
        <dbReference type="Proteomes" id="UP000182661"/>
    </source>
</evidence>
<dbReference type="GO" id="GO:0046210">
    <property type="term" value="P:nitric oxide catabolic process"/>
    <property type="evidence" value="ECO:0007669"/>
    <property type="project" value="TreeGrafter"/>
</dbReference>
<dbReference type="PANTHER" id="PTHR43396:SF6">
    <property type="entry name" value="ABL201WP"/>
    <property type="match status" value="1"/>
</dbReference>
<dbReference type="GO" id="GO:0008941">
    <property type="term" value="F:nitric oxide dioxygenase NAD(P)H activity"/>
    <property type="evidence" value="ECO:0007669"/>
    <property type="project" value="TreeGrafter"/>
</dbReference>
<organism evidence="3 4">
    <name type="scientific">Pararhizobium antarcticum</name>
    <dbReference type="NCBI Taxonomy" id="1798805"/>
    <lineage>
        <taxon>Bacteria</taxon>
        <taxon>Pseudomonadati</taxon>
        <taxon>Pseudomonadota</taxon>
        <taxon>Alphaproteobacteria</taxon>
        <taxon>Hyphomicrobiales</taxon>
        <taxon>Rhizobiaceae</taxon>
        <taxon>Rhizobium/Agrobacterium group</taxon>
        <taxon>Pararhizobium</taxon>
    </lineage>
</organism>
<dbReference type="Gene3D" id="1.10.490.10">
    <property type="entry name" value="Globins"/>
    <property type="match status" value="1"/>
</dbReference>
<keyword evidence="1" id="KW-0813">Transport</keyword>
<dbReference type="AlphaFoldDB" id="A0A657LPM2"/>
<protein>
    <submittedName>
        <fullName evidence="3">Hemin receptor</fullName>
    </submittedName>
</protein>
<dbReference type="InterPro" id="IPR000971">
    <property type="entry name" value="Globin"/>
</dbReference>
<dbReference type="GO" id="GO:0005344">
    <property type="term" value="F:oxygen carrier activity"/>
    <property type="evidence" value="ECO:0007669"/>
    <property type="project" value="UniProtKB-KW"/>
</dbReference>
<accession>A0A657LPM2</accession>
<comment type="similarity">
    <text evidence="1">Belongs to the globin family.</text>
</comment>
<dbReference type="Proteomes" id="UP000182661">
    <property type="component" value="Unassembled WGS sequence"/>
</dbReference>
<dbReference type="PANTHER" id="PTHR43396">
    <property type="entry name" value="FLAVOHEMOPROTEIN"/>
    <property type="match status" value="1"/>
</dbReference>
<keyword evidence="1" id="KW-0408">Iron</keyword>
<dbReference type="OrthoDB" id="3213438at2"/>
<sequence length="149" mass="16813">MQETDIVMLEESFAEVTAAREDAAELFYERLFVHDPSLRAMFASADMKEQGRKLMAALFLVVSSLRKLDATVPALELLAIKHVSYGVRDEHYATVGKALIETLSLFFAQRFTLEYRRVWILAYETVATVMKAAANADRVQELQHHSSSG</sequence>
<proteinExistence type="inferred from homology"/>
<dbReference type="Pfam" id="PF00042">
    <property type="entry name" value="Globin"/>
    <property type="match status" value="1"/>
</dbReference>
<evidence type="ECO:0000259" key="2">
    <source>
        <dbReference type="PROSITE" id="PS01033"/>
    </source>
</evidence>
<dbReference type="RefSeq" id="WP_071834099.1">
    <property type="nucleotide sequence ID" value="NZ_LSRP01000098.1"/>
</dbReference>
<evidence type="ECO:0000256" key="1">
    <source>
        <dbReference type="RuleBase" id="RU000356"/>
    </source>
</evidence>
<dbReference type="InterPro" id="IPR012292">
    <property type="entry name" value="Globin/Proto"/>
</dbReference>
<keyword evidence="4" id="KW-1185">Reference proteome</keyword>
<keyword evidence="1" id="KW-0561">Oxygen transport</keyword>
<dbReference type="EMBL" id="LSRP01000098">
    <property type="protein sequence ID" value="OJF94423.1"/>
    <property type="molecule type" value="Genomic_DNA"/>
</dbReference>